<reference evidence="1" key="1">
    <citation type="journal article" date="2007" name="Nature">
        <title>Evolution of genes and genomes on the Drosophila phylogeny.</title>
        <authorList>
            <consortium name="Drosophila 12 Genomes Consortium"/>
            <person name="Clark A.G."/>
            <person name="Eisen M.B."/>
            <person name="Smith D.R."/>
            <person name="Bergman C.M."/>
            <person name="Oliver B."/>
            <person name="Markow T.A."/>
            <person name="Kaufman T.C."/>
            <person name="Kellis M."/>
            <person name="Gelbart W."/>
            <person name="Iyer V.N."/>
            <person name="Pollard D.A."/>
            <person name="Sackton T.B."/>
            <person name="Larracuente A.M."/>
            <person name="Singh N.D."/>
            <person name="Abad J.P."/>
            <person name="Abt D.N."/>
            <person name="Adryan B."/>
            <person name="Aguade M."/>
            <person name="Akashi H."/>
            <person name="Anderson W.W."/>
            <person name="Aquadro C.F."/>
            <person name="Ardell D.H."/>
            <person name="Arguello R."/>
            <person name="Artieri C.G."/>
            <person name="Barbash D.A."/>
            <person name="Barker D."/>
            <person name="Barsanti P."/>
            <person name="Batterham P."/>
            <person name="Batzoglou S."/>
            <person name="Begun D."/>
            <person name="Bhutkar A."/>
            <person name="Blanco E."/>
            <person name="Bosak S.A."/>
            <person name="Bradley R.K."/>
            <person name="Brand A.D."/>
            <person name="Brent M.R."/>
            <person name="Brooks A.N."/>
            <person name="Brown R.H."/>
            <person name="Butlin R.K."/>
            <person name="Caggese C."/>
            <person name="Calvi B.R."/>
            <person name="Bernardo de Carvalho A."/>
            <person name="Caspi A."/>
            <person name="Castrezana S."/>
            <person name="Celniker S.E."/>
            <person name="Chang J.L."/>
            <person name="Chapple C."/>
            <person name="Chatterji S."/>
            <person name="Chinwalla A."/>
            <person name="Civetta A."/>
            <person name="Clifton S.W."/>
            <person name="Comeron J.M."/>
            <person name="Costello J.C."/>
            <person name="Coyne J.A."/>
            <person name="Daub J."/>
            <person name="David R.G."/>
            <person name="Delcher A.L."/>
            <person name="Delehaunty K."/>
            <person name="Do C.B."/>
            <person name="Ebling H."/>
            <person name="Edwards K."/>
            <person name="Eickbush T."/>
            <person name="Evans J.D."/>
            <person name="Filipski A."/>
            <person name="Findeiss S."/>
            <person name="Freyhult E."/>
            <person name="Fulton L."/>
            <person name="Fulton R."/>
            <person name="Garcia A.C."/>
            <person name="Gardiner A."/>
            <person name="Garfield D.A."/>
            <person name="Garvin B.E."/>
            <person name="Gibson G."/>
            <person name="Gilbert D."/>
            <person name="Gnerre S."/>
            <person name="Godfrey J."/>
            <person name="Good R."/>
            <person name="Gotea V."/>
            <person name="Gravely B."/>
            <person name="Greenberg A.J."/>
            <person name="Griffiths-Jones S."/>
            <person name="Gross S."/>
            <person name="Guigo R."/>
            <person name="Gustafson E.A."/>
            <person name="Haerty W."/>
            <person name="Hahn M.W."/>
            <person name="Halligan D.L."/>
            <person name="Halpern A.L."/>
            <person name="Halter G.M."/>
            <person name="Han M.V."/>
            <person name="Heger A."/>
            <person name="Hillier L."/>
            <person name="Hinrichs A.S."/>
            <person name="Holmes I."/>
            <person name="Hoskins R.A."/>
            <person name="Hubisz M.J."/>
            <person name="Hultmark D."/>
            <person name="Huntley M.A."/>
            <person name="Jaffe D.B."/>
            <person name="Jagadeeshan S."/>
            <person name="Jeck W.R."/>
            <person name="Johnson J."/>
            <person name="Jones C.D."/>
            <person name="Jordan W.C."/>
            <person name="Karpen G.H."/>
            <person name="Kataoka E."/>
            <person name="Keightley P.D."/>
            <person name="Kheradpour P."/>
            <person name="Kirkness E.F."/>
            <person name="Koerich L.B."/>
            <person name="Kristiansen K."/>
            <person name="Kudrna D."/>
            <person name="Kulathinal R.J."/>
            <person name="Kumar S."/>
            <person name="Kwok R."/>
            <person name="Lander E."/>
            <person name="Langley C.H."/>
            <person name="Lapoint R."/>
            <person name="Lazzaro B.P."/>
            <person name="Lee S.J."/>
            <person name="Levesque L."/>
            <person name="Li R."/>
            <person name="Lin C.F."/>
            <person name="Lin M.F."/>
            <person name="Lindblad-Toh K."/>
            <person name="Llopart A."/>
            <person name="Long M."/>
            <person name="Low L."/>
            <person name="Lozovsky E."/>
            <person name="Lu J."/>
            <person name="Luo M."/>
            <person name="Machado C.A."/>
            <person name="Makalowski W."/>
            <person name="Marzo M."/>
            <person name="Matsuda M."/>
            <person name="Matzkin L."/>
            <person name="McAllister B."/>
            <person name="McBride C.S."/>
            <person name="McKernan B."/>
            <person name="McKernan K."/>
            <person name="Mendez-Lago M."/>
            <person name="Minx P."/>
            <person name="Mollenhauer M.U."/>
            <person name="Montooth K."/>
            <person name="Mount S.M."/>
            <person name="Mu X."/>
            <person name="Myers E."/>
            <person name="Negre B."/>
            <person name="Newfeld S."/>
            <person name="Nielsen R."/>
            <person name="Noor M.A."/>
            <person name="O'Grady P."/>
            <person name="Pachter L."/>
            <person name="Papaceit M."/>
            <person name="Parisi M.J."/>
            <person name="Parisi M."/>
            <person name="Parts L."/>
            <person name="Pedersen J.S."/>
            <person name="Pesole G."/>
            <person name="Phillippy A.M."/>
            <person name="Ponting C.P."/>
            <person name="Pop M."/>
            <person name="Porcelli D."/>
            <person name="Powell J.R."/>
            <person name="Prohaska S."/>
            <person name="Pruitt K."/>
            <person name="Puig M."/>
            <person name="Quesneville H."/>
            <person name="Ram K.R."/>
            <person name="Rand D."/>
            <person name="Rasmussen M.D."/>
            <person name="Reed L.K."/>
            <person name="Reenan R."/>
            <person name="Reily A."/>
            <person name="Remington K.A."/>
            <person name="Rieger T.T."/>
            <person name="Ritchie M.G."/>
            <person name="Robin C."/>
            <person name="Rogers Y.H."/>
            <person name="Rohde C."/>
            <person name="Rozas J."/>
            <person name="Rubenfield M.J."/>
            <person name="Ruiz A."/>
            <person name="Russo S."/>
            <person name="Salzberg S.L."/>
            <person name="Sanchez-Gracia A."/>
            <person name="Saranga D.J."/>
            <person name="Sato H."/>
            <person name="Schaeffer S.W."/>
            <person name="Schatz M.C."/>
            <person name="Schlenke T."/>
            <person name="Schwartz R."/>
            <person name="Segarra C."/>
            <person name="Singh R.S."/>
            <person name="Sirot L."/>
            <person name="Sirota M."/>
            <person name="Sisneros N.B."/>
            <person name="Smith C.D."/>
            <person name="Smith T.F."/>
            <person name="Spieth J."/>
            <person name="Stage D.E."/>
            <person name="Stark A."/>
            <person name="Stephan W."/>
            <person name="Strausberg R.L."/>
            <person name="Strempel S."/>
            <person name="Sturgill D."/>
            <person name="Sutton G."/>
            <person name="Sutton G.G."/>
            <person name="Tao W."/>
            <person name="Teichmann S."/>
            <person name="Tobari Y.N."/>
            <person name="Tomimura Y."/>
            <person name="Tsolas J.M."/>
            <person name="Valente V.L."/>
            <person name="Venter E."/>
            <person name="Venter J.C."/>
            <person name="Vicario S."/>
            <person name="Vieira F.G."/>
            <person name="Vilella A.J."/>
            <person name="Villasante A."/>
            <person name="Walenz B."/>
            <person name="Wang J."/>
            <person name="Wasserman M."/>
            <person name="Watts T."/>
            <person name="Wilson D."/>
            <person name="Wilson R.K."/>
            <person name="Wing R.A."/>
            <person name="Wolfner M.F."/>
            <person name="Wong A."/>
            <person name="Wong G.K."/>
            <person name="Wu C.I."/>
            <person name="Wu G."/>
            <person name="Yamamoto D."/>
            <person name="Yang H.P."/>
            <person name="Yang S.P."/>
            <person name="Yorke J.A."/>
            <person name="Yoshida K."/>
            <person name="Zdobnov E."/>
            <person name="Zhang P."/>
            <person name="Zhang Y."/>
            <person name="Zimin A.V."/>
            <person name="Baldwin J."/>
            <person name="Abdouelleil A."/>
            <person name="Abdulkadir J."/>
            <person name="Abebe A."/>
            <person name="Abera B."/>
            <person name="Abreu J."/>
            <person name="Acer S.C."/>
            <person name="Aftuck L."/>
            <person name="Alexander A."/>
            <person name="An P."/>
            <person name="Anderson E."/>
            <person name="Anderson S."/>
            <person name="Arachi H."/>
            <person name="Azer M."/>
            <person name="Bachantsang P."/>
            <person name="Barry A."/>
            <person name="Bayul T."/>
            <person name="Berlin A."/>
            <person name="Bessette D."/>
            <person name="Bloom T."/>
            <person name="Blye J."/>
            <person name="Boguslavskiy L."/>
            <person name="Bonnet C."/>
            <person name="Boukhgalter B."/>
            <person name="Bourzgui I."/>
            <person name="Brown A."/>
            <person name="Cahill P."/>
            <person name="Channer S."/>
            <person name="Cheshatsang Y."/>
            <person name="Chuda L."/>
            <person name="Citroen M."/>
            <person name="Collymore A."/>
            <person name="Cooke P."/>
            <person name="Costello M."/>
            <person name="D'Aco K."/>
            <person name="Daza R."/>
            <person name="De Haan G."/>
            <person name="DeGray S."/>
            <person name="DeMaso C."/>
            <person name="Dhargay N."/>
            <person name="Dooley K."/>
            <person name="Dooley E."/>
            <person name="Doricent M."/>
            <person name="Dorje P."/>
            <person name="Dorjee K."/>
            <person name="Dupes A."/>
            <person name="Elong R."/>
            <person name="Falk J."/>
            <person name="Farina A."/>
            <person name="Faro S."/>
            <person name="Ferguson D."/>
            <person name="Fisher S."/>
            <person name="Foley C.D."/>
            <person name="Franke A."/>
            <person name="Friedrich D."/>
            <person name="Gadbois L."/>
            <person name="Gearin G."/>
            <person name="Gearin C.R."/>
            <person name="Giannoukos G."/>
            <person name="Goode T."/>
            <person name="Graham J."/>
            <person name="Grandbois E."/>
            <person name="Grewal S."/>
            <person name="Gyaltsen K."/>
            <person name="Hafez N."/>
            <person name="Hagos B."/>
            <person name="Hall J."/>
            <person name="Henson C."/>
            <person name="Hollinger A."/>
            <person name="Honan T."/>
            <person name="Huard M.D."/>
            <person name="Hughes L."/>
            <person name="Hurhula B."/>
            <person name="Husby M.E."/>
            <person name="Kamat A."/>
            <person name="Kanga B."/>
            <person name="Kashin S."/>
            <person name="Khazanovich D."/>
            <person name="Kisner P."/>
            <person name="Lance K."/>
            <person name="Lara M."/>
            <person name="Lee W."/>
            <person name="Lennon N."/>
            <person name="Letendre F."/>
            <person name="LeVine R."/>
            <person name="Lipovsky A."/>
            <person name="Liu X."/>
            <person name="Liu J."/>
            <person name="Liu S."/>
            <person name="Lokyitsang T."/>
            <person name="Lokyitsang Y."/>
            <person name="Lubonja R."/>
            <person name="Lui A."/>
            <person name="MacDonald P."/>
            <person name="Magnisalis V."/>
            <person name="Maru K."/>
            <person name="Matthews C."/>
            <person name="McCusker W."/>
            <person name="McDonough S."/>
            <person name="Mehta T."/>
            <person name="Meldrim J."/>
            <person name="Meneus L."/>
            <person name="Mihai O."/>
            <person name="Mihalev A."/>
            <person name="Mihova T."/>
            <person name="Mittelman R."/>
            <person name="Mlenga V."/>
            <person name="Montmayeur A."/>
            <person name="Mulrain L."/>
            <person name="Navidi A."/>
            <person name="Naylor J."/>
            <person name="Negash T."/>
            <person name="Nguyen T."/>
            <person name="Nguyen N."/>
            <person name="Nicol R."/>
            <person name="Norbu C."/>
            <person name="Norbu N."/>
            <person name="Novod N."/>
            <person name="O'Neill B."/>
            <person name="Osman S."/>
            <person name="Markiewicz E."/>
            <person name="Oyono O.L."/>
            <person name="Patti C."/>
            <person name="Phunkhang P."/>
            <person name="Pierre F."/>
            <person name="Priest M."/>
            <person name="Raghuraman S."/>
            <person name="Rege F."/>
            <person name="Reyes R."/>
            <person name="Rise C."/>
            <person name="Rogov P."/>
            <person name="Ross K."/>
            <person name="Ryan E."/>
            <person name="Settipalli S."/>
            <person name="Shea T."/>
            <person name="Sherpa N."/>
            <person name="Shi L."/>
            <person name="Shih D."/>
            <person name="Sparrow T."/>
            <person name="Spaulding J."/>
            <person name="Stalker J."/>
            <person name="Stange-Thomann N."/>
            <person name="Stavropoulos S."/>
            <person name="Stone C."/>
            <person name="Strader C."/>
            <person name="Tesfaye S."/>
            <person name="Thomson T."/>
            <person name="Thoulutsang Y."/>
            <person name="Thoulutsang D."/>
            <person name="Topham K."/>
            <person name="Topping I."/>
            <person name="Tsamla T."/>
            <person name="Vassiliev H."/>
            <person name="Vo A."/>
            <person name="Wangchuk T."/>
            <person name="Wangdi T."/>
            <person name="Weiand M."/>
            <person name="Wilkinson J."/>
            <person name="Wilson A."/>
            <person name="Yadav S."/>
            <person name="Young G."/>
            <person name="Yu Q."/>
            <person name="Zembek L."/>
            <person name="Zhong D."/>
            <person name="Zimmer A."/>
            <person name="Zwirko Z."/>
            <person name="Jaffe D.B."/>
            <person name="Alvarez P."/>
            <person name="Brockman W."/>
            <person name="Butler J."/>
            <person name="Chin C."/>
            <person name="Gnerre S."/>
            <person name="Grabherr M."/>
            <person name="Kleber M."/>
            <person name="Mauceli E."/>
            <person name="MacCallum I."/>
        </authorList>
    </citation>
    <scope>NUCLEOTIDE SEQUENCE [LARGE SCALE GENOMIC DNA]</scope>
    <source>
        <strain evidence="1">MSH-3</strain>
    </source>
</reference>
<keyword evidence="2" id="KW-1185">Reference proteome</keyword>
<evidence type="ECO:0000313" key="2">
    <source>
        <dbReference type="Proteomes" id="UP000008744"/>
    </source>
</evidence>
<dbReference type="HOGENOM" id="CLU_2111409_0_0_1"/>
<reference evidence="1" key="2">
    <citation type="submission" date="2008-06" db="EMBL/GenBank/DDBJ databases">
        <authorList>
            <consortium name="FlyBase"/>
        </authorList>
    </citation>
    <scope>NUCLEOTIDE SEQUENCE</scope>
    <source>
        <strain evidence="1">MSH-3</strain>
    </source>
</reference>
<dbReference type="AlphaFoldDB" id="B4H947"/>
<dbReference type="KEGG" id="dpe:6602342"/>
<dbReference type="eggNOG" id="KOG2328">
    <property type="taxonomic scope" value="Eukaryota"/>
</dbReference>
<dbReference type="STRING" id="7234.B4H947"/>
<dbReference type="PhylomeDB" id="B4H947"/>
<dbReference type="Proteomes" id="UP000008744">
    <property type="component" value="Unassembled WGS sequence"/>
</dbReference>
<organism evidence="2">
    <name type="scientific">Drosophila persimilis</name>
    <name type="common">Fruit fly</name>
    <dbReference type="NCBI Taxonomy" id="7234"/>
    <lineage>
        <taxon>Eukaryota</taxon>
        <taxon>Metazoa</taxon>
        <taxon>Ecdysozoa</taxon>
        <taxon>Arthropoda</taxon>
        <taxon>Hexapoda</taxon>
        <taxon>Insecta</taxon>
        <taxon>Pterygota</taxon>
        <taxon>Neoptera</taxon>
        <taxon>Endopterygota</taxon>
        <taxon>Diptera</taxon>
        <taxon>Brachycera</taxon>
        <taxon>Muscomorpha</taxon>
        <taxon>Ephydroidea</taxon>
        <taxon>Drosophilidae</taxon>
        <taxon>Drosophila</taxon>
        <taxon>Sophophora</taxon>
    </lineage>
</organism>
<sequence>MDKMNVHSIVETAAEIGGPKKQDTKMTVMSLQDCCKSVIEKHCLKRVDKASIPSSLGPKKETYAGAAKFLMPAEKAAPVSPMAAFNAAFHLASDMKMCLMPQKNLEHFQIRNIQKD</sequence>
<name>B4H947_DROPE</name>
<protein>
    <submittedName>
        <fullName evidence="1">GL20916</fullName>
    </submittedName>
</protein>
<accession>B4H947</accession>
<dbReference type="OMA" id="DCCKSVI"/>
<dbReference type="EMBL" id="CH479227">
    <property type="protein sequence ID" value="EDW35271.1"/>
    <property type="molecule type" value="Genomic_DNA"/>
</dbReference>
<proteinExistence type="predicted"/>
<evidence type="ECO:0000313" key="1">
    <source>
        <dbReference type="EMBL" id="EDW35271.1"/>
    </source>
</evidence>
<gene>
    <name evidence="1" type="primary">Dper\GL20916</name>
    <name evidence="1" type="ORF">Dper_GL20916</name>
</gene>
<dbReference type="OrthoDB" id="362021at2759"/>